<dbReference type="PANTHER" id="PTHR11941">
    <property type="entry name" value="ENOYL-COA HYDRATASE-RELATED"/>
    <property type="match status" value="1"/>
</dbReference>
<dbReference type="PANTHER" id="PTHR11941:SF124">
    <property type="entry name" value="ENOYL-COA HYDRATASE ECHA13-RELATED"/>
    <property type="match status" value="1"/>
</dbReference>
<gene>
    <name evidence="1" type="ORF">GCM10023321_51710</name>
</gene>
<dbReference type="InterPro" id="IPR001753">
    <property type="entry name" value="Enoyl-CoA_hydra/iso"/>
</dbReference>
<comment type="caution">
    <text evidence="1">The sequence shown here is derived from an EMBL/GenBank/DDBJ whole genome shotgun (WGS) entry which is preliminary data.</text>
</comment>
<proteinExistence type="predicted"/>
<dbReference type="EMBL" id="BAABJP010000030">
    <property type="protein sequence ID" value="GAA5163963.1"/>
    <property type="molecule type" value="Genomic_DNA"/>
</dbReference>
<organism evidence="1 2">
    <name type="scientific">Pseudonocardia eucalypti</name>
    <dbReference type="NCBI Taxonomy" id="648755"/>
    <lineage>
        <taxon>Bacteria</taxon>
        <taxon>Bacillati</taxon>
        <taxon>Actinomycetota</taxon>
        <taxon>Actinomycetes</taxon>
        <taxon>Pseudonocardiales</taxon>
        <taxon>Pseudonocardiaceae</taxon>
        <taxon>Pseudonocardia</taxon>
    </lineage>
</organism>
<protein>
    <submittedName>
        <fullName evidence="1">Enoyl-CoA hydratase</fullName>
    </submittedName>
</protein>
<dbReference type="Proteomes" id="UP001428817">
    <property type="component" value="Unassembled WGS sequence"/>
</dbReference>
<keyword evidence="2" id="KW-1185">Reference proteome</keyword>
<dbReference type="Pfam" id="PF00378">
    <property type="entry name" value="ECH_1"/>
    <property type="match status" value="1"/>
</dbReference>
<reference evidence="2" key="1">
    <citation type="journal article" date="2019" name="Int. J. Syst. Evol. Microbiol.">
        <title>The Global Catalogue of Microorganisms (GCM) 10K type strain sequencing project: providing services to taxonomists for standard genome sequencing and annotation.</title>
        <authorList>
            <consortium name="The Broad Institute Genomics Platform"/>
            <consortium name="The Broad Institute Genome Sequencing Center for Infectious Disease"/>
            <person name="Wu L."/>
            <person name="Ma J."/>
        </authorList>
    </citation>
    <scope>NUCLEOTIDE SEQUENCE [LARGE SCALE GENOMIC DNA]</scope>
    <source>
        <strain evidence="2">JCM 18303</strain>
    </source>
</reference>
<dbReference type="InterPro" id="IPR029045">
    <property type="entry name" value="ClpP/crotonase-like_dom_sf"/>
</dbReference>
<dbReference type="Gene3D" id="3.90.226.10">
    <property type="entry name" value="2-enoyl-CoA Hydratase, Chain A, domain 1"/>
    <property type="match status" value="1"/>
</dbReference>
<accession>A0ABP9QLG8</accession>
<evidence type="ECO:0000313" key="2">
    <source>
        <dbReference type="Proteomes" id="UP001428817"/>
    </source>
</evidence>
<name>A0ABP9QLG8_9PSEU</name>
<sequence length="278" mass="29765">MSYQYVRVERPAELVTRIHLARPEQRNAQNPELLYELDAAFASAAADDDTRVIVLAADGPDFSSGHDLRGGFHIPGAPVAGIQGGFGAEGVEGHFAFECEAYLGLCRRWREIPKPTIAQVQGRVIAGGLMLVWPMDLVVAAEDASFSDPVVAFGVNGVEYFAHVHEVGARKAKEMLFTGAALSAAEARSLGMVNRVVPADRLEAETLELAGAIAMRPPFGLRMAKASVNRAQDAQGMQQGIDAAFAMHNLGHANNLARYGSLVDVSGAEVIRNLSKRS</sequence>
<evidence type="ECO:0000313" key="1">
    <source>
        <dbReference type="EMBL" id="GAA5163963.1"/>
    </source>
</evidence>
<dbReference type="CDD" id="cd06558">
    <property type="entry name" value="crotonase-like"/>
    <property type="match status" value="1"/>
</dbReference>
<dbReference type="SUPFAM" id="SSF52096">
    <property type="entry name" value="ClpP/crotonase"/>
    <property type="match status" value="1"/>
</dbReference>
<dbReference type="RefSeq" id="WP_185062283.1">
    <property type="nucleotide sequence ID" value="NZ_BAABJP010000030.1"/>
</dbReference>
<dbReference type="NCBIfam" id="NF006140">
    <property type="entry name" value="PRK08290.1"/>
    <property type="match status" value="1"/>
</dbReference>